<dbReference type="Proteomes" id="UP000042527">
    <property type="component" value="Unassembled WGS sequence"/>
</dbReference>
<gene>
    <name evidence="1" type="ORF">TPHV1_50090</name>
</gene>
<sequence length="54" mass="6340">MLIFGKVLCTQIIEAKRAAYKKMNKEAGIKFFILLKFSNSDFIKEEPSIDIYFF</sequence>
<proteinExistence type="predicted"/>
<accession>A0A0B7H0Q3</accession>
<evidence type="ECO:0000313" key="1">
    <source>
        <dbReference type="EMBL" id="CEM62830.1"/>
    </source>
</evidence>
<evidence type="ECO:0000313" key="2">
    <source>
        <dbReference type="Proteomes" id="UP000042527"/>
    </source>
</evidence>
<organism evidence="1 2">
    <name type="scientific">Treponema phagedenis</name>
    <dbReference type="NCBI Taxonomy" id="162"/>
    <lineage>
        <taxon>Bacteria</taxon>
        <taxon>Pseudomonadati</taxon>
        <taxon>Spirochaetota</taxon>
        <taxon>Spirochaetia</taxon>
        <taxon>Spirochaetales</taxon>
        <taxon>Treponemataceae</taxon>
        <taxon>Treponema</taxon>
    </lineage>
</organism>
<protein>
    <submittedName>
        <fullName evidence="1">Uncharacterized protein</fullName>
    </submittedName>
</protein>
<keyword evidence="2" id="KW-1185">Reference proteome</keyword>
<reference evidence="2" key="1">
    <citation type="submission" date="2015-01" db="EMBL/GenBank/DDBJ databases">
        <authorList>
            <person name="Manzoor Shahid"/>
            <person name="Zubair Saima"/>
        </authorList>
    </citation>
    <scope>NUCLEOTIDE SEQUENCE [LARGE SCALE GENOMIC DNA]</scope>
    <source>
        <strain evidence="2">V1</strain>
    </source>
</reference>
<dbReference type="EMBL" id="CDNC01000045">
    <property type="protein sequence ID" value="CEM62830.1"/>
    <property type="molecule type" value="Genomic_DNA"/>
</dbReference>
<name>A0A0B7H0Q3_TREPH</name>
<dbReference type="AlphaFoldDB" id="A0A0B7H0Q3"/>